<dbReference type="EMBL" id="KV417316">
    <property type="protein sequence ID" value="KZO91899.1"/>
    <property type="molecule type" value="Genomic_DNA"/>
</dbReference>
<organism evidence="4 5">
    <name type="scientific">Calocera viscosa (strain TUFC12733)</name>
    <dbReference type="NCBI Taxonomy" id="1330018"/>
    <lineage>
        <taxon>Eukaryota</taxon>
        <taxon>Fungi</taxon>
        <taxon>Dikarya</taxon>
        <taxon>Basidiomycota</taxon>
        <taxon>Agaricomycotina</taxon>
        <taxon>Dacrymycetes</taxon>
        <taxon>Dacrymycetales</taxon>
        <taxon>Dacrymycetaceae</taxon>
        <taxon>Calocera</taxon>
    </lineage>
</organism>
<dbReference type="GO" id="GO:0016491">
    <property type="term" value="F:oxidoreductase activity"/>
    <property type="evidence" value="ECO:0007669"/>
    <property type="project" value="UniProtKB-KW"/>
</dbReference>
<dbReference type="PANTHER" id="PTHR24320:SF282">
    <property type="entry name" value="WW DOMAIN-CONTAINING OXIDOREDUCTASE"/>
    <property type="match status" value="1"/>
</dbReference>
<keyword evidence="2" id="KW-0521">NADP</keyword>
<protein>
    <submittedName>
        <fullName evidence="4">NAD-P-binding protein</fullName>
    </submittedName>
</protein>
<dbReference type="Proteomes" id="UP000076738">
    <property type="component" value="Unassembled WGS sequence"/>
</dbReference>
<keyword evidence="5" id="KW-1185">Reference proteome</keyword>
<dbReference type="PANTHER" id="PTHR24320">
    <property type="entry name" value="RETINOL DEHYDROGENASE"/>
    <property type="match status" value="1"/>
</dbReference>
<evidence type="ECO:0000256" key="2">
    <source>
        <dbReference type="ARBA" id="ARBA00022857"/>
    </source>
</evidence>
<dbReference type="AlphaFoldDB" id="A0A167HRB2"/>
<name>A0A167HRB2_CALVF</name>
<dbReference type="Gene3D" id="3.40.50.720">
    <property type="entry name" value="NAD(P)-binding Rossmann-like Domain"/>
    <property type="match status" value="1"/>
</dbReference>
<evidence type="ECO:0000256" key="1">
    <source>
        <dbReference type="ARBA" id="ARBA00006484"/>
    </source>
</evidence>
<keyword evidence="3" id="KW-0560">Oxidoreductase</keyword>
<dbReference type="PRINTS" id="PR00081">
    <property type="entry name" value="GDHRDH"/>
</dbReference>
<dbReference type="InterPro" id="IPR036291">
    <property type="entry name" value="NAD(P)-bd_dom_sf"/>
</dbReference>
<dbReference type="InterPro" id="IPR002347">
    <property type="entry name" value="SDR_fam"/>
</dbReference>
<comment type="similarity">
    <text evidence="1">Belongs to the short-chain dehydrogenases/reductases (SDR) family.</text>
</comment>
<reference evidence="4 5" key="1">
    <citation type="journal article" date="2016" name="Mol. Biol. Evol.">
        <title>Comparative Genomics of Early-Diverging Mushroom-Forming Fungi Provides Insights into the Origins of Lignocellulose Decay Capabilities.</title>
        <authorList>
            <person name="Nagy L.G."/>
            <person name="Riley R."/>
            <person name="Tritt A."/>
            <person name="Adam C."/>
            <person name="Daum C."/>
            <person name="Floudas D."/>
            <person name="Sun H."/>
            <person name="Yadav J.S."/>
            <person name="Pangilinan J."/>
            <person name="Larsson K.H."/>
            <person name="Matsuura K."/>
            <person name="Barry K."/>
            <person name="Labutti K."/>
            <person name="Kuo R."/>
            <person name="Ohm R.A."/>
            <person name="Bhattacharya S.S."/>
            <person name="Shirouzu T."/>
            <person name="Yoshinaga Y."/>
            <person name="Martin F.M."/>
            <person name="Grigoriev I.V."/>
            <person name="Hibbett D.S."/>
        </authorList>
    </citation>
    <scope>NUCLEOTIDE SEQUENCE [LARGE SCALE GENOMIC DNA]</scope>
    <source>
        <strain evidence="4 5">TUFC12733</strain>
    </source>
</reference>
<proteinExistence type="inferred from homology"/>
<evidence type="ECO:0000313" key="5">
    <source>
        <dbReference type="Proteomes" id="UP000076738"/>
    </source>
</evidence>
<evidence type="ECO:0000256" key="3">
    <source>
        <dbReference type="ARBA" id="ARBA00023002"/>
    </source>
</evidence>
<accession>A0A167HRB2</accession>
<evidence type="ECO:0000313" key="4">
    <source>
        <dbReference type="EMBL" id="KZO91899.1"/>
    </source>
</evidence>
<gene>
    <name evidence="4" type="ORF">CALVIDRAFT_601859</name>
</gene>
<dbReference type="Pfam" id="PF00106">
    <property type="entry name" value="adh_short"/>
    <property type="match status" value="1"/>
</dbReference>
<sequence length="331" mass="36151">MPRFNPITDIPDLTGRVAIVTGANSGLGYQTAQQLANHGVKLYLTTRSEAKALDTIRRLEEANPALRDSDRLQYLVVDFSLVKNAKAAAEEFLRRESRLDILVNNAGMSVGDFTITSEGLSLVFAADHVSPFVFTIGLLPLLEATAKQPGTDVRIVTISSIAHFNIKRAKFDSIEDFRDDYSSGGKVNGTTANMARYGQAKLANILFAKELQRRLDAAGVPIISISLHPGAVVTEGFENAIQKLGFSFLWPLLSWLLLMGTLQGTLTQLFAATSPEVRKDADRFKGQYLIPYGKVAPARQMSDLAKNPELPGQLWQMTEKVVADILGKGTV</sequence>
<dbReference type="OrthoDB" id="191139at2759"/>
<dbReference type="STRING" id="1330018.A0A167HRB2"/>
<dbReference type="SUPFAM" id="SSF51735">
    <property type="entry name" value="NAD(P)-binding Rossmann-fold domains"/>
    <property type="match status" value="1"/>
</dbReference>